<dbReference type="EMBL" id="LK033477">
    <property type="protein sequence ID" value="CDY56305.1"/>
    <property type="molecule type" value="Genomic_DNA"/>
</dbReference>
<proteinExistence type="predicted"/>
<name>A0A078IWY7_BRANA</name>
<sequence>MRDLASRFLSSEVKSGQRNKFLVRHFDSFGSLNLCLR</sequence>
<evidence type="ECO:0000313" key="1">
    <source>
        <dbReference type="EMBL" id="CDY56305.1"/>
    </source>
</evidence>
<dbReference type="PaxDb" id="3708-A0A078IWY7"/>
<dbReference type="Gramene" id="CDY56305">
    <property type="protein sequence ID" value="CDY56305"/>
    <property type="gene ID" value="GSBRNA2T00019421001"/>
</dbReference>
<accession>A0A078IWY7</accession>
<organism evidence="1 2">
    <name type="scientific">Brassica napus</name>
    <name type="common">Rape</name>
    <dbReference type="NCBI Taxonomy" id="3708"/>
    <lineage>
        <taxon>Eukaryota</taxon>
        <taxon>Viridiplantae</taxon>
        <taxon>Streptophyta</taxon>
        <taxon>Embryophyta</taxon>
        <taxon>Tracheophyta</taxon>
        <taxon>Spermatophyta</taxon>
        <taxon>Magnoliopsida</taxon>
        <taxon>eudicotyledons</taxon>
        <taxon>Gunneridae</taxon>
        <taxon>Pentapetalae</taxon>
        <taxon>rosids</taxon>
        <taxon>malvids</taxon>
        <taxon>Brassicales</taxon>
        <taxon>Brassicaceae</taxon>
        <taxon>Brassiceae</taxon>
        <taxon>Brassica</taxon>
    </lineage>
</organism>
<gene>
    <name evidence="1" type="primary">BnaC04g55970D</name>
    <name evidence="1" type="ORF">GSBRNA2T00019421001</name>
</gene>
<keyword evidence="2" id="KW-1185">Reference proteome</keyword>
<protein>
    <submittedName>
        <fullName evidence="1">BnaC04g55970D protein</fullName>
    </submittedName>
</protein>
<reference evidence="1 2" key="1">
    <citation type="journal article" date="2014" name="Science">
        <title>Plant genetics. Early allopolyploid evolution in the post-Neolithic Brassica napus oilseed genome.</title>
        <authorList>
            <person name="Chalhoub B."/>
            <person name="Denoeud F."/>
            <person name="Liu S."/>
            <person name="Parkin I.A."/>
            <person name="Tang H."/>
            <person name="Wang X."/>
            <person name="Chiquet J."/>
            <person name="Belcram H."/>
            <person name="Tong C."/>
            <person name="Samans B."/>
            <person name="Correa M."/>
            <person name="Da Silva C."/>
            <person name="Just J."/>
            <person name="Falentin C."/>
            <person name="Koh C.S."/>
            <person name="Le Clainche I."/>
            <person name="Bernard M."/>
            <person name="Bento P."/>
            <person name="Noel B."/>
            <person name="Labadie K."/>
            <person name="Alberti A."/>
            <person name="Charles M."/>
            <person name="Arnaud D."/>
            <person name="Guo H."/>
            <person name="Daviaud C."/>
            <person name="Alamery S."/>
            <person name="Jabbari K."/>
            <person name="Zhao M."/>
            <person name="Edger P.P."/>
            <person name="Chelaifa H."/>
            <person name="Tack D."/>
            <person name="Lassalle G."/>
            <person name="Mestiri I."/>
            <person name="Schnel N."/>
            <person name="Le Paslier M.C."/>
            <person name="Fan G."/>
            <person name="Renault V."/>
            <person name="Bayer P.E."/>
            <person name="Golicz A.A."/>
            <person name="Manoli S."/>
            <person name="Lee T.H."/>
            <person name="Thi V.H."/>
            <person name="Chalabi S."/>
            <person name="Hu Q."/>
            <person name="Fan C."/>
            <person name="Tollenaere R."/>
            <person name="Lu Y."/>
            <person name="Battail C."/>
            <person name="Shen J."/>
            <person name="Sidebottom C.H."/>
            <person name="Wang X."/>
            <person name="Canaguier A."/>
            <person name="Chauveau A."/>
            <person name="Berard A."/>
            <person name="Deniot G."/>
            <person name="Guan M."/>
            <person name="Liu Z."/>
            <person name="Sun F."/>
            <person name="Lim Y.P."/>
            <person name="Lyons E."/>
            <person name="Town C.D."/>
            <person name="Bancroft I."/>
            <person name="Wang X."/>
            <person name="Meng J."/>
            <person name="Ma J."/>
            <person name="Pires J.C."/>
            <person name="King G.J."/>
            <person name="Brunel D."/>
            <person name="Delourme R."/>
            <person name="Renard M."/>
            <person name="Aury J.M."/>
            <person name="Adams K.L."/>
            <person name="Batley J."/>
            <person name="Snowdon R.J."/>
            <person name="Tost J."/>
            <person name="Edwards D."/>
            <person name="Zhou Y."/>
            <person name="Hua W."/>
            <person name="Sharpe A.G."/>
            <person name="Paterson A.H."/>
            <person name="Guan C."/>
            <person name="Wincker P."/>
        </authorList>
    </citation>
    <scope>NUCLEOTIDE SEQUENCE [LARGE SCALE GENOMIC DNA]</scope>
    <source>
        <strain evidence="2">cv. Darmor-bzh</strain>
    </source>
</reference>
<evidence type="ECO:0000313" key="2">
    <source>
        <dbReference type="Proteomes" id="UP000028999"/>
    </source>
</evidence>
<dbReference type="AlphaFoldDB" id="A0A078IWY7"/>
<dbReference type="Proteomes" id="UP000028999">
    <property type="component" value="Unassembled WGS sequence"/>
</dbReference>